<comment type="catalytic activity">
    <reaction evidence="1">
        <text>4-demethylwyosine(37) in tRNA(Phe) + S-adenosyl-L-methionine = 4-demethyl-7-[(3S)-3-amino-3-carboxypropyl]wyosine(37) in tRNA(Phe) + S-methyl-5'-thioadenosine + H(+)</text>
        <dbReference type="Rhea" id="RHEA:36355"/>
        <dbReference type="Rhea" id="RHEA-COMP:10164"/>
        <dbReference type="Rhea" id="RHEA-COMP:10378"/>
        <dbReference type="ChEBI" id="CHEBI:15378"/>
        <dbReference type="ChEBI" id="CHEBI:17509"/>
        <dbReference type="ChEBI" id="CHEBI:59789"/>
        <dbReference type="ChEBI" id="CHEBI:64315"/>
        <dbReference type="ChEBI" id="CHEBI:73550"/>
        <dbReference type="EC" id="2.5.1.114"/>
    </reaction>
</comment>
<dbReference type="PIRSF" id="PIRSF038972">
    <property type="entry name" value="Trm12"/>
    <property type="match status" value="1"/>
</dbReference>
<keyword evidence="2" id="KW-0963">Cytoplasm</keyword>
<proteinExistence type="inferred from homology"/>
<evidence type="ECO:0000259" key="3">
    <source>
        <dbReference type="PROSITE" id="PS51684"/>
    </source>
</evidence>
<protein>
    <recommendedName>
        <fullName evidence="2">tRNA wybutosine-synthesizing protein 2</fullName>
        <shortName evidence="2">tRNA-yW-synthesizing protein 2</shortName>
    </recommendedName>
    <alternativeName>
        <fullName evidence="2">tRNA(Phe) (4-demethylwyosine(37)-C(7)) aminocarboxypropyltransferase</fullName>
    </alternativeName>
</protein>
<comment type="subcellular location">
    <subcellularLocation>
        <location evidence="2">Cytoplasm</location>
    </subcellularLocation>
</comment>
<dbReference type="EMBL" id="JAVRRL010000005">
    <property type="protein sequence ID" value="KAK5117400.1"/>
    <property type="molecule type" value="Genomic_DNA"/>
</dbReference>
<comment type="pathway">
    <text evidence="2">tRNA modification; wybutosine-tRNA(Phe) biosynthesis.</text>
</comment>
<dbReference type="GO" id="GO:0031591">
    <property type="term" value="P:wybutosine biosynthetic process"/>
    <property type="evidence" value="ECO:0007669"/>
    <property type="project" value="InterPro"/>
</dbReference>
<dbReference type="Gene3D" id="3.40.50.150">
    <property type="entry name" value="Vaccinia Virus protein VP39"/>
    <property type="match status" value="1"/>
</dbReference>
<gene>
    <name evidence="4" type="ORF">LTR62_006018</name>
</gene>
<dbReference type="InterPro" id="IPR029063">
    <property type="entry name" value="SAM-dependent_MTases_sf"/>
</dbReference>
<dbReference type="Proteomes" id="UP001310890">
    <property type="component" value="Unassembled WGS sequence"/>
</dbReference>
<dbReference type="GO" id="GO:0005737">
    <property type="term" value="C:cytoplasm"/>
    <property type="evidence" value="ECO:0007669"/>
    <property type="project" value="UniProtKB-SubCell"/>
</dbReference>
<evidence type="ECO:0000256" key="1">
    <source>
        <dbReference type="ARBA" id="ARBA00049400"/>
    </source>
</evidence>
<keyword evidence="2" id="KW-0819">tRNA processing</keyword>
<dbReference type="GO" id="GO:0008757">
    <property type="term" value="F:S-adenosylmethionine-dependent methyltransferase activity"/>
    <property type="evidence" value="ECO:0007669"/>
    <property type="project" value="InterPro"/>
</dbReference>
<sequence>MDITSSNVVDEAVQPINERLEVCPRRLMDTAVEQWRARHEDLSPSTDALLRKIRKSFVKYGDMIVLPSTAFPPGTWAITTGFDNESDTDNDPHIALGVKSAADLEYLYHLIMHHLKATHIATTRPIPLQAPTEDHDQQSWNRLRAPLNFTPLYGDFGPATCSAPPTNQDFSDAFWVTAKQNGIVQIWAPRWTMFSRGNISEKARLLTLPSVLQAVEEGKRDGRGCCAVDLFVGIGYFGFSYLKAGFTRVLGWDINPWSIEGAVRGAKANGWNVAKVKRVQDVAFDVLGPGVDGRLEDDPRFVVWEEDNVHAVFRLNQFRAVYGGVYGHQWLPPVRHVNCGLLPSSRQCWQTAVEVLSEEMGGWLHVHENFAVEEIVAKAEEVRREIQRLCEKVARGRHGSTGQEKIIVVEDINRLKSYAPGVMHVVIDLYIPGYVPD</sequence>
<dbReference type="GO" id="GO:0030488">
    <property type="term" value="P:tRNA methylation"/>
    <property type="evidence" value="ECO:0007669"/>
    <property type="project" value="TreeGrafter"/>
</dbReference>
<dbReference type="SUPFAM" id="SSF53335">
    <property type="entry name" value="S-adenosyl-L-methionine-dependent methyltransferases"/>
    <property type="match status" value="1"/>
</dbReference>
<feature type="domain" description="SAM-dependent methyltransferase TRM5/TYW2-type" evidence="3">
    <location>
        <begin position="123"/>
        <end position="433"/>
    </location>
</feature>
<dbReference type="AlphaFoldDB" id="A0AAN7TI09"/>
<dbReference type="PANTHER" id="PTHR23245">
    <property type="entry name" value="TRNA METHYLTRANSFERASE"/>
    <property type="match status" value="1"/>
</dbReference>
<keyword evidence="2" id="KW-0808">Transferase</keyword>
<organism evidence="4 5">
    <name type="scientific">Meristemomyces frigidus</name>
    <dbReference type="NCBI Taxonomy" id="1508187"/>
    <lineage>
        <taxon>Eukaryota</taxon>
        <taxon>Fungi</taxon>
        <taxon>Dikarya</taxon>
        <taxon>Ascomycota</taxon>
        <taxon>Pezizomycotina</taxon>
        <taxon>Dothideomycetes</taxon>
        <taxon>Dothideomycetidae</taxon>
        <taxon>Mycosphaerellales</taxon>
        <taxon>Teratosphaeriaceae</taxon>
        <taxon>Meristemomyces</taxon>
    </lineage>
</organism>
<evidence type="ECO:0000313" key="4">
    <source>
        <dbReference type="EMBL" id="KAK5117400.1"/>
    </source>
</evidence>
<comment type="similarity">
    <text evidence="2">Belongs to the class I-like SAM-binding methyltransferase superfamily. TRM5/TYW2 family.</text>
</comment>
<dbReference type="GO" id="GO:0008175">
    <property type="term" value="F:tRNA methyltransferase activity"/>
    <property type="evidence" value="ECO:0007669"/>
    <property type="project" value="TreeGrafter"/>
</dbReference>
<evidence type="ECO:0000256" key="2">
    <source>
        <dbReference type="PIRNR" id="PIRNR038972"/>
    </source>
</evidence>
<reference evidence="4" key="1">
    <citation type="submission" date="2023-08" db="EMBL/GenBank/DDBJ databases">
        <title>Black Yeasts Isolated from many extreme environments.</title>
        <authorList>
            <person name="Coleine C."/>
            <person name="Stajich J.E."/>
            <person name="Selbmann L."/>
        </authorList>
    </citation>
    <scope>NUCLEOTIDE SEQUENCE</scope>
    <source>
        <strain evidence="4">CCFEE 5401</strain>
    </source>
</reference>
<dbReference type="InterPro" id="IPR030382">
    <property type="entry name" value="MeTrfase_TRM5/TYW2"/>
</dbReference>
<dbReference type="InterPro" id="IPR026274">
    <property type="entry name" value="tRNA_wybutosine_synth_prot_2"/>
</dbReference>
<dbReference type="GO" id="GO:0102522">
    <property type="term" value="F:tRNA 4-demethylwyosine alpha-amino-alpha-carboxypropyltransferase activity"/>
    <property type="evidence" value="ECO:0007669"/>
    <property type="project" value="UniProtKB-EC"/>
</dbReference>
<name>A0AAN7TI09_9PEZI</name>
<accession>A0AAN7TI09</accession>
<dbReference type="PANTHER" id="PTHR23245:SF25">
    <property type="entry name" value="TRNA WYBUTOSINE-SYNTHESIZING PROTEIN 2 HOMOLOG"/>
    <property type="match status" value="1"/>
</dbReference>
<evidence type="ECO:0000313" key="5">
    <source>
        <dbReference type="Proteomes" id="UP001310890"/>
    </source>
</evidence>
<comment type="caution">
    <text evidence="4">The sequence shown here is derived from an EMBL/GenBank/DDBJ whole genome shotgun (WGS) entry which is preliminary data.</text>
</comment>
<dbReference type="PROSITE" id="PS51684">
    <property type="entry name" value="SAM_MT_TRM5_TYW2"/>
    <property type="match status" value="1"/>
</dbReference>
<comment type="function">
    <text evidence="2">S-adenosyl-L-methionine-dependent transferase that acts as a component of the wybutosine biosynthesis pathway. Wybutosine is a hyper modified guanosine with a tricyclic base found at the 3'-position adjacent to the anticodon of eukaryotic phenylalanine tRNA. Catalyzes the transfer of the alpha-amino-alpha-carboxypropyl (acp) group from S-adenosyl-L-methionine to the C-7 position of 4-demethylwyosine (imG-14) to produce wybutosine-86.</text>
</comment>
<keyword evidence="2" id="KW-0949">S-adenosyl-L-methionine</keyword>